<sequence>MAKSEHPWQAPPKNCEMRIAVRQTSPYPVQHGHVLRSGNQPGGFKAMMGNGQVPQDNDLHPEIRDTHIVVITSEKRTEIDRGSQTEVVPKTRRDWYSLLKLEISKNNAARDTVGFTDLWRPWSCRWSMHGQPAHFGAPALSGTSWDPPRGCEQGSGT</sequence>
<name>A0AA40END0_9PEZI</name>
<proteinExistence type="predicted"/>
<accession>A0AA40END0</accession>
<feature type="region of interest" description="Disordered" evidence="1">
    <location>
        <begin position="136"/>
        <end position="157"/>
    </location>
</feature>
<keyword evidence="3" id="KW-1185">Reference proteome</keyword>
<reference evidence="2" key="1">
    <citation type="submission" date="2023-06" db="EMBL/GenBank/DDBJ databases">
        <title>Genome-scale phylogeny and comparative genomics of the fungal order Sordariales.</title>
        <authorList>
            <consortium name="Lawrence Berkeley National Laboratory"/>
            <person name="Hensen N."/>
            <person name="Bonometti L."/>
            <person name="Westerberg I."/>
            <person name="Brannstrom I.O."/>
            <person name="Guillou S."/>
            <person name="Cros-Aarteil S."/>
            <person name="Calhoun S."/>
            <person name="Haridas S."/>
            <person name="Kuo A."/>
            <person name="Mondo S."/>
            <person name="Pangilinan J."/>
            <person name="Riley R."/>
            <person name="Labutti K."/>
            <person name="Andreopoulos B."/>
            <person name="Lipzen A."/>
            <person name="Chen C."/>
            <person name="Yanf M."/>
            <person name="Daum C."/>
            <person name="Ng V."/>
            <person name="Clum A."/>
            <person name="Steindorff A."/>
            <person name="Ohm R."/>
            <person name="Martin F."/>
            <person name="Silar P."/>
            <person name="Natvig D."/>
            <person name="Lalanne C."/>
            <person name="Gautier V."/>
            <person name="Ament-Velasquez S.L."/>
            <person name="Kruys A."/>
            <person name="Hutchinson M.I."/>
            <person name="Powell A.J."/>
            <person name="Barry K."/>
            <person name="Miller A.N."/>
            <person name="Grigoriev I.V."/>
            <person name="Debuchy R."/>
            <person name="Gladieux P."/>
            <person name="Thoren M.H."/>
            <person name="Johannesson H."/>
        </authorList>
    </citation>
    <scope>NUCLEOTIDE SEQUENCE</scope>
    <source>
        <strain evidence="2">CBS 540.89</strain>
    </source>
</reference>
<evidence type="ECO:0000256" key="1">
    <source>
        <dbReference type="SAM" id="MobiDB-lite"/>
    </source>
</evidence>
<comment type="caution">
    <text evidence="2">The sequence shown here is derived from an EMBL/GenBank/DDBJ whole genome shotgun (WGS) entry which is preliminary data.</text>
</comment>
<dbReference type="AlphaFoldDB" id="A0AA40END0"/>
<dbReference type="Proteomes" id="UP001172159">
    <property type="component" value="Unassembled WGS sequence"/>
</dbReference>
<evidence type="ECO:0000313" key="3">
    <source>
        <dbReference type="Proteomes" id="UP001172159"/>
    </source>
</evidence>
<gene>
    <name evidence="2" type="ORF">B0T21DRAFT_346301</name>
</gene>
<organism evidence="2 3">
    <name type="scientific">Apiosordaria backusii</name>
    <dbReference type="NCBI Taxonomy" id="314023"/>
    <lineage>
        <taxon>Eukaryota</taxon>
        <taxon>Fungi</taxon>
        <taxon>Dikarya</taxon>
        <taxon>Ascomycota</taxon>
        <taxon>Pezizomycotina</taxon>
        <taxon>Sordariomycetes</taxon>
        <taxon>Sordariomycetidae</taxon>
        <taxon>Sordariales</taxon>
        <taxon>Lasiosphaeriaceae</taxon>
        <taxon>Apiosordaria</taxon>
    </lineage>
</organism>
<protein>
    <submittedName>
        <fullName evidence="2">Uncharacterized protein</fullName>
    </submittedName>
</protein>
<evidence type="ECO:0000313" key="2">
    <source>
        <dbReference type="EMBL" id="KAK0742512.1"/>
    </source>
</evidence>
<dbReference type="EMBL" id="JAUKTV010000003">
    <property type="protein sequence ID" value="KAK0742512.1"/>
    <property type="molecule type" value="Genomic_DNA"/>
</dbReference>